<dbReference type="InterPro" id="IPR004597">
    <property type="entry name" value="Tag"/>
</dbReference>
<dbReference type="PANTHER" id="PTHR30037">
    <property type="entry name" value="DNA-3-METHYLADENINE GLYCOSYLASE 1"/>
    <property type="match status" value="1"/>
</dbReference>
<accession>A0ABN6F3I4</accession>
<gene>
    <name evidence="1" type="primary">tag</name>
    <name evidence="1" type="ORF">DSLASN_19600</name>
</gene>
<dbReference type="Proteomes" id="UP001320148">
    <property type="component" value="Chromosome"/>
</dbReference>
<dbReference type="SUPFAM" id="SSF48150">
    <property type="entry name" value="DNA-glycosylase"/>
    <property type="match status" value="1"/>
</dbReference>
<proteinExistence type="predicted"/>
<evidence type="ECO:0000313" key="1">
    <source>
        <dbReference type="EMBL" id="BCS96328.1"/>
    </source>
</evidence>
<sequence length="192" mass="21447">MREEQRCSWCGDTPIYVTYHDEEWGVPVRDSRELFAMLLLEGFQAGLSWITVLKKRAHYLTVMDGLAPEKIALYDETKIEALLADPGIIRNKLKVRGSVKNAKAYLAHEAAGHSFSELLWGFTGGNTLDNGFRTMEEMPTSTPESDAMSKALKKLGFTFVGSTICYAFMQAVGMVNDHVVSCPRYRELGGVK</sequence>
<protein>
    <submittedName>
        <fullName evidence="1">DNA-3-methyladenine glycosylase I</fullName>
    </submittedName>
</protein>
<dbReference type="InterPro" id="IPR005019">
    <property type="entry name" value="Adenine_glyco"/>
</dbReference>
<dbReference type="EMBL" id="AP024488">
    <property type="protein sequence ID" value="BCS96328.1"/>
    <property type="molecule type" value="Genomic_DNA"/>
</dbReference>
<dbReference type="Gene3D" id="1.10.340.30">
    <property type="entry name" value="Hypothetical protein, domain 2"/>
    <property type="match status" value="1"/>
</dbReference>
<dbReference type="NCBIfam" id="TIGR00624">
    <property type="entry name" value="tag"/>
    <property type="match status" value="1"/>
</dbReference>
<organism evidence="1 2">
    <name type="scientific">Desulfoluna limicola</name>
    <dbReference type="NCBI Taxonomy" id="2810562"/>
    <lineage>
        <taxon>Bacteria</taxon>
        <taxon>Pseudomonadati</taxon>
        <taxon>Thermodesulfobacteriota</taxon>
        <taxon>Desulfobacteria</taxon>
        <taxon>Desulfobacterales</taxon>
        <taxon>Desulfolunaceae</taxon>
        <taxon>Desulfoluna</taxon>
    </lineage>
</organism>
<dbReference type="InterPro" id="IPR052891">
    <property type="entry name" value="DNA-3mA_glycosylase"/>
</dbReference>
<keyword evidence="2" id="KW-1185">Reference proteome</keyword>
<evidence type="ECO:0000313" key="2">
    <source>
        <dbReference type="Proteomes" id="UP001320148"/>
    </source>
</evidence>
<reference evidence="1 2" key="1">
    <citation type="submission" date="2021-02" db="EMBL/GenBank/DDBJ databases">
        <title>Complete genome of Desulfoluna sp. strain ASN36.</title>
        <authorList>
            <person name="Takahashi A."/>
            <person name="Kojima H."/>
            <person name="Fukui M."/>
        </authorList>
    </citation>
    <scope>NUCLEOTIDE SEQUENCE [LARGE SCALE GENOMIC DNA]</scope>
    <source>
        <strain evidence="1 2">ASN36</strain>
    </source>
</reference>
<dbReference type="RefSeq" id="WP_236892651.1">
    <property type="nucleotide sequence ID" value="NZ_AP024488.1"/>
</dbReference>
<dbReference type="InterPro" id="IPR011257">
    <property type="entry name" value="DNA_glycosylase"/>
</dbReference>
<dbReference type="Pfam" id="PF03352">
    <property type="entry name" value="Adenine_glyco"/>
    <property type="match status" value="1"/>
</dbReference>
<name>A0ABN6F3I4_9BACT</name>
<dbReference type="PANTHER" id="PTHR30037:SF4">
    <property type="entry name" value="DNA-3-METHYLADENINE GLYCOSYLASE I"/>
    <property type="match status" value="1"/>
</dbReference>